<name>A0A485N768_LYNPA</name>
<proteinExistence type="predicted"/>
<dbReference type="Proteomes" id="UP000386466">
    <property type="component" value="Unassembled WGS sequence"/>
</dbReference>
<dbReference type="InterPro" id="IPR003036">
    <property type="entry name" value="Gag_P30"/>
</dbReference>
<dbReference type="GO" id="GO:0019068">
    <property type="term" value="P:virion assembly"/>
    <property type="evidence" value="ECO:0007669"/>
    <property type="project" value="InterPro"/>
</dbReference>
<dbReference type="EMBL" id="CAAGRJ010012530">
    <property type="protein sequence ID" value="VFV29311.1"/>
    <property type="molecule type" value="Genomic_DNA"/>
</dbReference>
<dbReference type="Pfam" id="PF02093">
    <property type="entry name" value="Gag_p30"/>
    <property type="match status" value="1"/>
</dbReference>
<evidence type="ECO:0000313" key="3">
    <source>
        <dbReference type="Proteomes" id="UP000386466"/>
    </source>
</evidence>
<evidence type="ECO:0000313" key="2">
    <source>
        <dbReference type="EMBL" id="VFV29311.1"/>
    </source>
</evidence>
<feature type="domain" description="Core shell protein Gag P30" evidence="1">
    <location>
        <begin position="1"/>
        <end position="81"/>
    </location>
</feature>
<keyword evidence="3" id="KW-1185">Reference proteome</keyword>
<dbReference type="AlphaFoldDB" id="A0A485N768"/>
<evidence type="ECO:0000259" key="1">
    <source>
        <dbReference type="Pfam" id="PF02093"/>
    </source>
</evidence>
<gene>
    <name evidence="2" type="ORF">LYPA_23C012347</name>
</gene>
<dbReference type="PANTHER" id="PTHR33166">
    <property type="entry name" value="GAG_P30 DOMAIN-CONTAINING PROTEIN"/>
    <property type="match status" value="1"/>
</dbReference>
<reference evidence="2 3" key="1">
    <citation type="submission" date="2019-01" db="EMBL/GenBank/DDBJ databases">
        <authorList>
            <person name="Alioto T."/>
            <person name="Alioto T."/>
        </authorList>
    </citation>
    <scope>NUCLEOTIDE SEQUENCE [LARGE SCALE GENOMIC DNA]</scope>
</reference>
<accession>A0A485N768</accession>
<sequence length="93" mass="10555">MAKVSKVLQNPEESPTDFYERLCKAFRVHTPFDLEAPKNQCMVNAAFMGQAQGDIRQKLQKLEGFPGKNATELLEITNKIFVNQDRAARKEAN</sequence>
<organism evidence="2 3">
    <name type="scientific">Lynx pardinus</name>
    <name type="common">Iberian lynx</name>
    <name type="synonym">Felis pardina</name>
    <dbReference type="NCBI Taxonomy" id="191816"/>
    <lineage>
        <taxon>Eukaryota</taxon>
        <taxon>Metazoa</taxon>
        <taxon>Chordata</taxon>
        <taxon>Craniata</taxon>
        <taxon>Vertebrata</taxon>
        <taxon>Euteleostomi</taxon>
        <taxon>Mammalia</taxon>
        <taxon>Eutheria</taxon>
        <taxon>Laurasiatheria</taxon>
        <taxon>Carnivora</taxon>
        <taxon>Feliformia</taxon>
        <taxon>Felidae</taxon>
        <taxon>Felinae</taxon>
        <taxon>Lynx</taxon>
    </lineage>
</organism>
<dbReference type="InterPro" id="IPR050462">
    <property type="entry name" value="Retroviral_Gag-Pol_poly"/>
</dbReference>
<protein>
    <recommendedName>
        <fullName evidence="1">Core shell protein Gag P30 domain-containing protein</fullName>
    </recommendedName>
</protein>